<dbReference type="PIRSF" id="PIRSF000332">
    <property type="entry name" value="FMO"/>
    <property type="match status" value="1"/>
</dbReference>
<evidence type="ECO:0000256" key="5">
    <source>
        <dbReference type="ARBA" id="ARBA00023002"/>
    </source>
</evidence>
<name>A0ABR1RK77_9PEZI</name>
<keyword evidence="2" id="KW-0285">Flavoprotein</keyword>
<evidence type="ECO:0008006" key="9">
    <source>
        <dbReference type="Google" id="ProtNLM"/>
    </source>
</evidence>
<protein>
    <recommendedName>
        <fullName evidence="9">FAD/NAD(P)-binding domain-containing protein</fullName>
    </recommendedName>
</protein>
<organism evidence="7 8">
    <name type="scientific">Apiospora marii</name>
    <dbReference type="NCBI Taxonomy" id="335849"/>
    <lineage>
        <taxon>Eukaryota</taxon>
        <taxon>Fungi</taxon>
        <taxon>Dikarya</taxon>
        <taxon>Ascomycota</taxon>
        <taxon>Pezizomycotina</taxon>
        <taxon>Sordariomycetes</taxon>
        <taxon>Xylariomycetidae</taxon>
        <taxon>Amphisphaeriales</taxon>
        <taxon>Apiosporaceae</taxon>
        <taxon>Apiospora</taxon>
    </lineage>
</organism>
<accession>A0ABR1RK77</accession>
<reference evidence="7 8" key="1">
    <citation type="submission" date="2023-01" db="EMBL/GenBank/DDBJ databases">
        <title>Analysis of 21 Apiospora genomes using comparative genomics revels a genus with tremendous synthesis potential of carbohydrate active enzymes and secondary metabolites.</title>
        <authorList>
            <person name="Sorensen T."/>
        </authorList>
    </citation>
    <scope>NUCLEOTIDE SEQUENCE [LARGE SCALE GENOMIC DNA]</scope>
    <source>
        <strain evidence="7 8">CBS 20057</strain>
    </source>
</reference>
<keyword evidence="3" id="KW-0274">FAD</keyword>
<comment type="caution">
    <text evidence="7">The sequence shown here is derived from an EMBL/GenBank/DDBJ whole genome shotgun (WGS) entry which is preliminary data.</text>
</comment>
<comment type="similarity">
    <text evidence="1">Belongs to the FMO family.</text>
</comment>
<evidence type="ECO:0000256" key="6">
    <source>
        <dbReference type="SAM" id="MobiDB-lite"/>
    </source>
</evidence>
<evidence type="ECO:0000256" key="1">
    <source>
        <dbReference type="ARBA" id="ARBA00009183"/>
    </source>
</evidence>
<keyword evidence="5" id="KW-0560">Oxidoreductase</keyword>
<evidence type="ECO:0000313" key="8">
    <source>
        <dbReference type="Proteomes" id="UP001396898"/>
    </source>
</evidence>
<proteinExistence type="inferred from homology"/>
<dbReference type="Pfam" id="PF13450">
    <property type="entry name" value="NAD_binding_8"/>
    <property type="match status" value="1"/>
</dbReference>
<dbReference type="InterPro" id="IPR020946">
    <property type="entry name" value="Flavin_mOase-like"/>
</dbReference>
<dbReference type="Gene3D" id="3.50.50.60">
    <property type="entry name" value="FAD/NAD(P)-binding domain"/>
    <property type="match status" value="2"/>
</dbReference>
<sequence>MEKPSEKPAMSLHNINTVAIIGAGLSGVVTAAHLLRAGIAVTVFERGSQVGGVWIYSEQPDKEPPFPNTRPASAPPLTLEGTLGNARGRVAADRADHGPARAFAPPGPTFTNMKSRGSEKTMRTTLKEWPEGIKAPIDHRDVVAYIQDIANAHQIQDKIRFHTRVDAVASRKSEDGGGWYVQASRLDTTTTPTSSYVQEKREAAQNFDAVVVATGRYGAPRVPDIPELAQWKARFPSRVQHTKQYRTPKPYRGKTVLLIGASVSALEVANELVCGGANKVYLSARPSGIDCRDAVSGGDEKTTEKVTMVAEFGAFAEDELGDSAPSIPLDGNCPIPAQVVLQDRRVINGIHYVLFGTGYLVSFPFLGPVLEQTLTDPRDADETVIITADAMMVHNLHEDIFYIPDPSLAFIGVTHFASEFSIQDLKAQVLAAVWAGRARLPSMTAMQEEQTRRKRQLQVPGPSMALNGIYLLDDFVIRRMLEWVNRDLAEGGFDPILGPDAKWWIAFRAESERARSVMGPLQDSYLRSYGASWEILPSLLPHI</sequence>
<keyword evidence="8" id="KW-1185">Reference proteome</keyword>
<dbReference type="InterPro" id="IPR036188">
    <property type="entry name" value="FAD/NAD-bd_sf"/>
</dbReference>
<gene>
    <name evidence="7" type="ORF">PG991_009166</name>
</gene>
<dbReference type="InterPro" id="IPR000960">
    <property type="entry name" value="Flavin_mOase"/>
</dbReference>
<evidence type="ECO:0000256" key="3">
    <source>
        <dbReference type="ARBA" id="ARBA00022827"/>
    </source>
</evidence>
<dbReference type="Pfam" id="PF00743">
    <property type="entry name" value="FMO-like"/>
    <property type="match status" value="2"/>
</dbReference>
<dbReference type="PANTHER" id="PTHR23023">
    <property type="entry name" value="DIMETHYLANILINE MONOOXYGENASE"/>
    <property type="match status" value="1"/>
</dbReference>
<evidence type="ECO:0000256" key="4">
    <source>
        <dbReference type="ARBA" id="ARBA00022857"/>
    </source>
</evidence>
<evidence type="ECO:0000256" key="2">
    <source>
        <dbReference type="ARBA" id="ARBA00022630"/>
    </source>
</evidence>
<evidence type="ECO:0000313" key="7">
    <source>
        <dbReference type="EMBL" id="KAK8013573.1"/>
    </source>
</evidence>
<dbReference type="Proteomes" id="UP001396898">
    <property type="component" value="Unassembled WGS sequence"/>
</dbReference>
<dbReference type="SUPFAM" id="SSF51905">
    <property type="entry name" value="FAD/NAD(P)-binding domain"/>
    <property type="match status" value="1"/>
</dbReference>
<keyword evidence="4" id="KW-0521">NADP</keyword>
<feature type="region of interest" description="Disordered" evidence="6">
    <location>
        <begin position="98"/>
        <end position="119"/>
    </location>
</feature>
<dbReference type="PRINTS" id="PR00419">
    <property type="entry name" value="ADXRDTASE"/>
</dbReference>
<dbReference type="EMBL" id="JAQQWI010000013">
    <property type="protein sequence ID" value="KAK8013573.1"/>
    <property type="molecule type" value="Genomic_DNA"/>
</dbReference>
<dbReference type="InterPro" id="IPR050346">
    <property type="entry name" value="FMO-like"/>
</dbReference>